<dbReference type="InterPro" id="IPR005950">
    <property type="entry name" value="ModA"/>
</dbReference>
<keyword evidence="2 5" id="KW-0500">Molybdenum</keyword>
<evidence type="ECO:0000256" key="2">
    <source>
        <dbReference type="ARBA" id="ARBA00022505"/>
    </source>
</evidence>
<dbReference type="GO" id="GO:1901359">
    <property type="term" value="F:tungstate binding"/>
    <property type="evidence" value="ECO:0007669"/>
    <property type="project" value="UniProtKB-ARBA"/>
</dbReference>
<dbReference type="PIRSF" id="PIRSF004846">
    <property type="entry name" value="ModA"/>
    <property type="match status" value="1"/>
</dbReference>
<protein>
    <submittedName>
        <fullName evidence="7">Molybdate ABC transporter substrate-binding protein</fullName>
    </submittedName>
</protein>
<keyword evidence="4 6" id="KW-0732">Signal</keyword>
<evidence type="ECO:0000256" key="3">
    <source>
        <dbReference type="ARBA" id="ARBA00022723"/>
    </source>
</evidence>
<dbReference type="InterPro" id="IPR041879">
    <property type="entry name" value="YvgL-like_PBP2"/>
</dbReference>
<dbReference type="Gene3D" id="3.40.190.10">
    <property type="entry name" value="Periplasmic binding protein-like II"/>
    <property type="match status" value="2"/>
</dbReference>
<feature type="signal peptide" evidence="6">
    <location>
        <begin position="1"/>
        <end position="23"/>
    </location>
</feature>
<comment type="caution">
    <text evidence="7">The sequence shown here is derived from an EMBL/GenBank/DDBJ whole genome shotgun (WGS) entry which is preliminary data.</text>
</comment>
<evidence type="ECO:0000256" key="1">
    <source>
        <dbReference type="ARBA" id="ARBA00009175"/>
    </source>
</evidence>
<organism evidence="7 8">
    <name type="scientific">Mesobacillus selenatarsenatis</name>
    <dbReference type="NCBI Taxonomy" id="388741"/>
    <lineage>
        <taxon>Bacteria</taxon>
        <taxon>Bacillati</taxon>
        <taxon>Bacillota</taxon>
        <taxon>Bacilli</taxon>
        <taxon>Bacillales</taxon>
        <taxon>Bacillaceae</taxon>
        <taxon>Mesobacillus</taxon>
    </lineage>
</organism>
<dbReference type="AlphaFoldDB" id="A0A846TGV0"/>
<feature type="binding site" evidence="5">
    <location>
        <position position="176"/>
    </location>
    <ligand>
        <name>molybdate</name>
        <dbReference type="ChEBI" id="CHEBI:36264"/>
    </ligand>
</feature>
<accession>A0A846TGV0</accession>
<sequence length="260" mass="28773">MEGLKKIHIILFTALALFISGCADDRATNQTELTISAAASLREVMEETGQLYMKQNPGIKIVYNFGGSGSLAQQISQGAPVDLFISAAEDKFDYLYSKKLLHQEHSVRLLRNELVLITQKDSKDIMSAESLTNDNIERIAIGTPESVPAGMYGKQALLSLQLWDELEEKIIPAKDVRQVLSYVETGNVDAGFVYKTDALISDKIRIIPLNGKVLHDPIVYPVGVVAGTEHLSESIDFFDFLKGQEAMKVFKKYGFKAALE</sequence>
<dbReference type="Pfam" id="PF13531">
    <property type="entry name" value="SBP_bac_11"/>
    <property type="match status" value="1"/>
</dbReference>
<evidence type="ECO:0000313" key="7">
    <source>
        <dbReference type="EMBL" id="NKE06019.1"/>
    </source>
</evidence>
<feature type="chain" id="PRO_5038339469" evidence="6">
    <location>
        <begin position="24"/>
        <end position="260"/>
    </location>
</feature>
<proteinExistence type="inferred from homology"/>
<dbReference type="NCBIfam" id="TIGR01256">
    <property type="entry name" value="modA"/>
    <property type="match status" value="1"/>
</dbReference>
<dbReference type="CDD" id="cd13537">
    <property type="entry name" value="PBP2_YvgL_like"/>
    <property type="match status" value="1"/>
</dbReference>
<evidence type="ECO:0000256" key="5">
    <source>
        <dbReference type="PIRSR" id="PIRSR004846-1"/>
    </source>
</evidence>
<dbReference type="Proteomes" id="UP000587942">
    <property type="component" value="Unassembled WGS sequence"/>
</dbReference>
<feature type="binding site" evidence="5">
    <location>
        <position position="40"/>
    </location>
    <ligand>
        <name>molybdate</name>
        <dbReference type="ChEBI" id="CHEBI:36264"/>
    </ligand>
</feature>
<feature type="binding site" evidence="5">
    <location>
        <position position="68"/>
    </location>
    <ligand>
        <name>molybdate</name>
        <dbReference type="ChEBI" id="CHEBI:36264"/>
    </ligand>
</feature>
<feature type="binding site" evidence="5">
    <location>
        <position position="149"/>
    </location>
    <ligand>
        <name>molybdate</name>
        <dbReference type="ChEBI" id="CHEBI:36264"/>
    </ligand>
</feature>
<keyword evidence="3 5" id="KW-0479">Metal-binding</keyword>
<name>A0A846TGV0_9BACI</name>
<reference evidence="7 8" key="1">
    <citation type="submission" date="2020-03" db="EMBL/GenBank/DDBJ databases">
        <authorList>
            <person name="Sun Q."/>
        </authorList>
    </citation>
    <scope>NUCLEOTIDE SEQUENCE [LARGE SCALE GENOMIC DNA]</scope>
    <source>
        <strain evidence="7 8">KACC 21451</strain>
    </source>
</reference>
<dbReference type="PANTHER" id="PTHR30632:SF0">
    <property type="entry name" value="SULFATE-BINDING PROTEIN"/>
    <property type="match status" value="1"/>
</dbReference>
<dbReference type="InterPro" id="IPR050682">
    <property type="entry name" value="ModA/WtpA"/>
</dbReference>
<dbReference type="GO" id="GO:0015689">
    <property type="term" value="P:molybdate ion transport"/>
    <property type="evidence" value="ECO:0007669"/>
    <property type="project" value="InterPro"/>
</dbReference>
<dbReference type="PROSITE" id="PS51257">
    <property type="entry name" value="PROKAR_LIPOPROTEIN"/>
    <property type="match status" value="1"/>
</dbReference>
<dbReference type="GO" id="GO:0030973">
    <property type="term" value="F:molybdate ion binding"/>
    <property type="evidence" value="ECO:0007669"/>
    <property type="project" value="UniProtKB-ARBA"/>
</dbReference>
<feature type="binding site" evidence="5">
    <location>
        <position position="194"/>
    </location>
    <ligand>
        <name>molybdate</name>
        <dbReference type="ChEBI" id="CHEBI:36264"/>
    </ligand>
</feature>
<evidence type="ECO:0000256" key="4">
    <source>
        <dbReference type="ARBA" id="ARBA00022729"/>
    </source>
</evidence>
<dbReference type="SUPFAM" id="SSF53850">
    <property type="entry name" value="Periplasmic binding protein-like II"/>
    <property type="match status" value="1"/>
</dbReference>
<evidence type="ECO:0000256" key="6">
    <source>
        <dbReference type="SAM" id="SignalP"/>
    </source>
</evidence>
<comment type="similarity">
    <text evidence="1">Belongs to the bacterial solute-binding protein ModA family.</text>
</comment>
<evidence type="ECO:0000313" key="8">
    <source>
        <dbReference type="Proteomes" id="UP000587942"/>
    </source>
</evidence>
<dbReference type="PANTHER" id="PTHR30632">
    <property type="entry name" value="MOLYBDATE-BINDING PERIPLASMIC PROTEIN"/>
    <property type="match status" value="1"/>
</dbReference>
<dbReference type="GO" id="GO:0046872">
    <property type="term" value="F:metal ion binding"/>
    <property type="evidence" value="ECO:0007669"/>
    <property type="project" value="UniProtKB-KW"/>
</dbReference>
<dbReference type="EMBL" id="JAAVUM010000007">
    <property type="protein sequence ID" value="NKE06019.1"/>
    <property type="molecule type" value="Genomic_DNA"/>
</dbReference>
<gene>
    <name evidence="7" type="primary">modA</name>
    <name evidence="7" type="ORF">GWK17_11170</name>
</gene>
<dbReference type="FunFam" id="3.40.190.10:FF:000035">
    <property type="entry name" value="Molybdate ABC transporter substrate-binding protein"/>
    <property type="match status" value="1"/>
</dbReference>